<evidence type="ECO:0000313" key="2">
    <source>
        <dbReference type="Proteomes" id="UP000199663"/>
    </source>
</evidence>
<comment type="caution">
    <text evidence="1">The sequence shown here is derived from an EMBL/GenBank/DDBJ whole genome shotgun (WGS) entry which is preliminary data.</text>
</comment>
<gene>
    <name evidence="1" type="ORF">SAMN05444412_10860</name>
</gene>
<organism evidence="1 2">
    <name type="scientific">Rhodonellum ikkaensis</name>
    <dbReference type="NCBI Taxonomy" id="336829"/>
    <lineage>
        <taxon>Bacteria</taxon>
        <taxon>Pseudomonadati</taxon>
        <taxon>Bacteroidota</taxon>
        <taxon>Cytophagia</taxon>
        <taxon>Cytophagales</taxon>
        <taxon>Cytophagaceae</taxon>
        <taxon>Rhodonellum</taxon>
    </lineage>
</organism>
<dbReference type="EMBL" id="FNQC01000008">
    <property type="protein sequence ID" value="SDZ23803.1"/>
    <property type="molecule type" value="Genomic_DNA"/>
</dbReference>
<keyword evidence="2" id="KW-1185">Reference proteome</keyword>
<evidence type="ECO:0000313" key="1">
    <source>
        <dbReference type="EMBL" id="SDZ23803.1"/>
    </source>
</evidence>
<protein>
    <submittedName>
        <fullName evidence="1">Uncharacterized protein</fullName>
    </submittedName>
</protein>
<sequence length="65" mass="7710">MIQVCGSKNFDQLKFFNPQIKHFIFQLIFPHLTRVREVGKPLAPNNLVFSDLFYQLQIENFDLNP</sequence>
<accession>A0A1H3RE15</accession>
<proteinExistence type="predicted"/>
<name>A0A1H3RE15_9BACT</name>
<dbReference type="Proteomes" id="UP000199663">
    <property type="component" value="Unassembled WGS sequence"/>
</dbReference>
<reference evidence="1 2" key="1">
    <citation type="submission" date="2016-10" db="EMBL/GenBank/DDBJ databases">
        <authorList>
            <person name="Varghese N."/>
            <person name="Submissions S."/>
        </authorList>
    </citation>
    <scope>NUCLEOTIDE SEQUENCE [LARGE SCALE GENOMIC DNA]</scope>
    <source>
        <strain evidence="1 2">DSM 17997</strain>
    </source>
</reference>